<organism evidence="11 12">
    <name type="scientific">Morus notabilis</name>
    <dbReference type="NCBI Taxonomy" id="981085"/>
    <lineage>
        <taxon>Eukaryota</taxon>
        <taxon>Viridiplantae</taxon>
        <taxon>Streptophyta</taxon>
        <taxon>Embryophyta</taxon>
        <taxon>Tracheophyta</taxon>
        <taxon>Spermatophyta</taxon>
        <taxon>Magnoliopsida</taxon>
        <taxon>eudicotyledons</taxon>
        <taxon>Gunneridae</taxon>
        <taxon>Pentapetalae</taxon>
        <taxon>rosids</taxon>
        <taxon>fabids</taxon>
        <taxon>Rosales</taxon>
        <taxon>Moraceae</taxon>
        <taxon>Moreae</taxon>
        <taxon>Morus</taxon>
    </lineage>
</organism>
<accession>W9S073</accession>
<evidence type="ECO:0000313" key="12">
    <source>
        <dbReference type="Proteomes" id="UP000030645"/>
    </source>
</evidence>
<dbReference type="KEGG" id="mnt:21398748"/>
<dbReference type="GO" id="GO:0061630">
    <property type="term" value="F:ubiquitin protein ligase activity"/>
    <property type="evidence" value="ECO:0007669"/>
    <property type="project" value="UniProtKB-EC"/>
</dbReference>
<dbReference type="PANTHER" id="PTHR15710">
    <property type="entry name" value="E3 UBIQUITIN-PROTEIN LIGASE PRAJA"/>
    <property type="match status" value="1"/>
</dbReference>
<dbReference type="GO" id="GO:0016567">
    <property type="term" value="P:protein ubiquitination"/>
    <property type="evidence" value="ECO:0007669"/>
    <property type="project" value="TreeGrafter"/>
</dbReference>
<dbReference type="PANTHER" id="PTHR15710:SF132">
    <property type="entry name" value="E3 UBIQUITIN-PROTEIN LIGASE MPSR1"/>
    <property type="match status" value="1"/>
</dbReference>
<sequence>MASEADSSELSSMFERFVRNRDLSLFLPFIFGFANTLERRDSQESDDHENDDNNRPNDSNHNRVILINPFTQGMVVIDGVSSLDSLLRELGNKDGQPPASKESIKAMASVEIGEDGEECVICLEEFEVGGFAKEMPCKHRFHGGCIEKWLGIHGSCPVCRHKMPVDEEGEDGKRRGAEREREIWVSFSFNSRARNSDGDDTNQSSSSDSGVVGDGDGVDSSSAAD</sequence>
<dbReference type="eggNOG" id="KOG0800">
    <property type="taxonomic scope" value="Eukaryota"/>
</dbReference>
<reference evidence="12" key="1">
    <citation type="submission" date="2013-01" db="EMBL/GenBank/DDBJ databases">
        <title>Draft Genome Sequence of a Mulberry Tree, Morus notabilis C.K. Schneid.</title>
        <authorList>
            <person name="He N."/>
            <person name="Zhao S."/>
        </authorList>
    </citation>
    <scope>NUCLEOTIDE SEQUENCE</scope>
</reference>
<dbReference type="EMBL" id="KE345900">
    <property type="protein sequence ID" value="EXC19987.1"/>
    <property type="molecule type" value="Genomic_DNA"/>
</dbReference>
<evidence type="ECO:0000256" key="6">
    <source>
        <dbReference type="ARBA" id="ARBA00022786"/>
    </source>
</evidence>
<feature type="region of interest" description="Disordered" evidence="9">
    <location>
        <begin position="191"/>
        <end position="225"/>
    </location>
</feature>
<dbReference type="STRING" id="981085.W9S073"/>
<dbReference type="Pfam" id="PF13639">
    <property type="entry name" value="zf-RING_2"/>
    <property type="match status" value="1"/>
</dbReference>
<keyword evidence="7" id="KW-0862">Zinc</keyword>
<evidence type="ECO:0000313" key="11">
    <source>
        <dbReference type="EMBL" id="EXC19987.1"/>
    </source>
</evidence>
<evidence type="ECO:0000256" key="4">
    <source>
        <dbReference type="ARBA" id="ARBA00022723"/>
    </source>
</evidence>
<dbReference type="GO" id="GO:0005737">
    <property type="term" value="C:cytoplasm"/>
    <property type="evidence" value="ECO:0007669"/>
    <property type="project" value="TreeGrafter"/>
</dbReference>
<name>W9S073_9ROSA</name>
<evidence type="ECO:0000256" key="1">
    <source>
        <dbReference type="ARBA" id="ARBA00000900"/>
    </source>
</evidence>
<evidence type="ECO:0000256" key="7">
    <source>
        <dbReference type="ARBA" id="ARBA00022833"/>
    </source>
</evidence>
<dbReference type="OrthoDB" id="8062037at2759"/>
<feature type="region of interest" description="Disordered" evidence="9">
    <location>
        <begin position="41"/>
        <end position="62"/>
    </location>
</feature>
<keyword evidence="5 8" id="KW-0863">Zinc-finger</keyword>
<feature type="compositionally biased region" description="Low complexity" evidence="9">
    <location>
        <begin position="201"/>
        <end position="211"/>
    </location>
</feature>
<evidence type="ECO:0000259" key="10">
    <source>
        <dbReference type="PROSITE" id="PS50089"/>
    </source>
</evidence>
<dbReference type="Gene3D" id="3.30.40.10">
    <property type="entry name" value="Zinc/RING finger domain, C3HC4 (zinc finger)"/>
    <property type="match status" value="1"/>
</dbReference>
<gene>
    <name evidence="11" type="ORF">L484_015662</name>
</gene>
<proteinExistence type="predicted"/>
<evidence type="ECO:0000256" key="8">
    <source>
        <dbReference type="PROSITE-ProRule" id="PRU00175"/>
    </source>
</evidence>
<dbReference type="PROSITE" id="PS50089">
    <property type="entry name" value="ZF_RING_2"/>
    <property type="match status" value="1"/>
</dbReference>
<keyword evidence="3" id="KW-0808">Transferase</keyword>
<dbReference type="AlphaFoldDB" id="W9S073"/>
<dbReference type="SMART" id="SM00184">
    <property type="entry name" value="RING"/>
    <property type="match status" value="1"/>
</dbReference>
<dbReference type="SUPFAM" id="SSF57850">
    <property type="entry name" value="RING/U-box"/>
    <property type="match status" value="1"/>
</dbReference>
<keyword evidence="4" id="KW-0479">Metal-binding</keyword>
<keyword evidence="12" id="KW-1185">Reference proteome</keyword>
<dbReference type="FunFam" id="3.30.40.10:FF:000127">
    <property type="entry name" value="E3 ubiquitin-protein ligase RNF181"/>
    <property type="match status" value="1"/>
</dbReference>
<feature type="domain" description="RING-type" evidence="10">
    <location>
        <begin position="119"/>
        <end position="160"/>
    </location>
</feature>
<dbReference type="InterPro" id="IPR013083">
    <property type="entry name" value="Znf_RING/FYVE/PHD"/>
</dbReference>
<protein>
    <recommendedName>
        <fullName evidence="2">RING-type E3 ubiquitin transferase</fullName>
        <ecNumber evidence="2">2.3.2.27</ecNumber>
    </recommendedName>
</protein>
<evidence type="ECO:0000256" key="2">
    <source>
        <dbReference type="ARBA" id="ARBA00012483"/>
    </source>
</evidence>
<dbReference type="EC" id="2.3.2.27" evidence="2"/>
<dbReference type="Proteomes" id="UP000030645">
    <property type="component" value="Unassembled WGS sequence"/>
</dbReference>
<dbReference type="InterPro" id="IPR001841">
    <property type="entry name" value="Znf_RING"/>
</dbReference>
<keyword evidence="6" id="KW-0833">Ubl conjugation pathway</keyword>
<evidence type="ECO:0000256" key="5">
    <source>
        <dbReference type="ARBA" id="ARBA00022771"/>
    </source>
</evidence>
<evidence type="ECO:0000256" key="9">
    <source>
        <dbReference type="SAM" id="MobiDB-lite"/>
    </source>
</evidence>
<comment type="catalytic activity">
    <reaction evidence="1">
        <text>S-ubiquitinyl-[E2 ubiquitin-conjugating enzyme]-L-cysteine + [acceptor protein]-L-lysine = [E2 ubiquitin-conjugating enzyme]-L-cysteine + N(6)-ubiquitinyl-[acceptor protein]-L-lysine.</text>
        <dbReference type="EC" id="2.3.2.27"/>
    </reaction>
</comment>
<evidence type="ECO:0000256" key="3">
    <source>
        <dbReference type="ARBA" id="ARBA00022679"/>
    </source>
</evidence>
<dbReference type="GO" id="GO:0008270">
    <property type="term" value="F:zinc ion binding"/>
    <property type="evidence" value="ECO:0007669"/>
    <property type="project" value="UniProtKB-KW"/>
</dbReference>
<feature type="compositionally biased region" description="Basic and acidic residues" evidence="9">
    <location>
        <begin position="41"/>
        <end position="61"/>
    </location>
</feature>